<name>A0A6I6F1H4_9CLOT</name>
<keyword evidence="7 11" id="KW-0315">Glutamine amidotransferase</keyword>
<dbReference type="InterPro" id="IPR017926">
    <property type="entry name" value="GATASE"/>
</dbReference>
<comment type="similarity">
    <text evidence="3 11">Belongs to the CarA family.</text>
</comment>
<dbReference type="GO" id="GO:0006526">
    <property type="term" value="P:L-arginine biosynthetic process"/>
    <property type="evidence" value="ECO:0007669"/>
    <property type="project" value="UniProtKB-UniRule"/>
</dbReference>
<evidence type="ECO:0000256" key="10">
    <source>
        <dbReference type="ARBA" id="ARBA00049285"/>
    </source>
</evidence>
<feature type="domain" description="Carbamoyl-phosphate synthase small subunit N-terminal" evidence="12">
    <location>
        <begin position="1"/>
        <end position="131"/>
    </location>
</feature>
<dbReference type="Proteomes" id="UP000422764">
    <property type="component" value="Chromosome"/>
</dbReference>
<dbReference type="PANTHER" id="PTHR43418">
    <property type="entry name" value="MULTIFUNCTIONAL TRYPTOPHAN BIOSYNTHESIS PROTEIN-RELATED"/>
    <property type="match status" value="1"/>
</dbReference>
<feature type="binding site" evidence="11">
    <location>
        <position position="219"/>
    </location>
    <ligand>
        <name>L-glutamine</name>
        <dbReference type="ChEBI" id="CHEBI:58359"/>
    </ligand>
</feature>
<keyword evidence="5 11" id="KW-0547">Nucleotide-binding</keyword>
<evidence type="ECO:0000256" key="7">
    <source>
        <dbReference type="ARBA" id="ARBA00022962"/>
    </source>
</evidence>
<sequence length="361" mass="40096">MKGILYLEDGTIYMGKGFGKEGTSVGELVFNTSMTGYSEIMTDPSYAGQIINMTYPLIGNYGVSKNDWESKKIYARGLVVKSICDIPSNYTSEETINDMLESMNVVGVYGVDTRSITKKIRDNGTMRCVITNKELTVGQLEELLKTPYTNGNYVKEVSTKEIYHIPGKGHKVVLIDFGAKANIIENLRERNCDITVVPYNTSFEQIMKLNPEGVMLSNGPGDPKDVPEAMEAIKKVIKVKPTFGICLGHQILALALGGDTYKMKFGHRGGNHGVYDIEKDKAYITAQNHGYAVEKESIEDKDLIVTHVNLNDNTVEGIRHKFMPVFSVQFHPEGAPGPADSSYLFDNFIAYMKEEVNNQAI</sequence>
<protein>
    <recommendedName>
        <fullName evidence="11">Carbamoyl phosphate synthase small chain</fullName>
        <ecNumber evidence="11">6.3.5.5</ecNumber>
    </recommendedName>
    <alternativeName>
        <fullName evidence="11">Carbamoyl phosphate synthetase glutamine chain</fullName>
    </alternativeName>
</protein>
<dbReference type="InterPro" id="IPR050472">
    <property type="entry name" value="Anth_synth/Amidotransfase"/>
</dbReference>
<feature type="binding site" evidence="11">
    <location>
        <position position="250"/>
    </location>
    <ligand>
        <name>L-glutamine</name>
        <dbReference type="ChEBI" id="CHEBI:58359"/>
    </ligand>
</feature>
<dbReference type="Pfam" id="PF00117">
    <property type="entry name" value="GATase"/>
    <property type="match status" value="1"/>
</dbReference>
<dbReference type="PANTHER" id="PTHR43418:SF7">
    <property type="entry name" value="CARBAMOYL-PHOSPHATE SYNTHASE SMALL CHAIN"/>
    <property type="match status" value="1"/>
</dbReference>
<dbReference type="Gene3D" id="3.40.50.880">
    <property type="match status" value="1"/>
</dbReference>
<evidence type="ECO:0000313" key="13">
    <source>
        <dbReference type="EMBL" id="QGU94248.1"/>
    </source>
</evidence>
<comment type="pathway">
    <text evidence="2 11">Amino-acid biosynthesis; L-arginine biosynthesis; carbamoyl phosphate from bicarbonate: step 1/1.</text>
</comment>
<dbReference type="PRINTS" id="PR00096">
    <property type="entry name" value="GATASE"/>
</dbReference>
<accession>A0A6I6F1H4</accession>
<dbReference type="GO" id="GO:0004088">
    <property type="term" value="F:carbamoyl-phosphate synthase (glutamine-hydrolyzing) activity"/>
    <property type="evidence" value="ECO:0007669"/>
    <property type="project" value="UniProtKB-UniRule"/>
</dbReference>
<feature type="active site" evidence="11">
    <location>
        <position position="331"/>
    </location>
</feature>
<evidence type="ECO:0000256" key="3">
    <source>
        <dbReference type="ARBA" id="ARBA00007800"/>
    </source>
</evidence>
<keyword evidence="11" id="KW-0028">Amino-acid biosynthesis</keyword>
<keyword evidence="14" id="KW-1185">Reference proteome</keyword>
<keyword evidence="11" id="KW-0055">Arginine biosynthesis</keyword>
<dbReference type="SMART" id="SM01097">
    <property type="entry name" value="CPSase_sm_chain"/>
    <property type="match status" value="1"/>
</dbReference>
<feature type="binding site" evidence="11">
    <location>
        <position position="221"/>
    </location>
    <ligand>
        <name>L-glutamine</name>
        <dbReference type="ChEBI" id="CHEBI:58359"/>
    </ligand>
</feature>
<dbReference type="InterPro" id="IPR006274">
    <property type="entry name" value="CarbamoylP_synth_ssu"/>
</dbReference>
<comment type="subunit">
    <text evidence="11">Composed of two chains; the small (or glutamine) chain promotes the hydrolysis of glutamine to ammonia, which is used by the large (or ammonia) chain to synthesize carbamoyl phosphate. Tetramer of heterodimers (alpha,beta)4.</text>
</comment>
<evidence type="ECO:0000256" key="8">
    <source>
        <dbReference type="ARBA" id="ARBA00022975"/>
    </source>
</evidence>
<dbReference type="HAMAP" id="MF_01209">
    <property type="entry name" value="CPSase_S_chain"/>
    <property type="match status" value="1"/>
</dbReference>
<feature type="binding site" evidence="11">
    <location>
        <position position="45"/>
    </location>
    <ligand>
        <name>L-glutamine</name>
        <dbReference type="ChEBI" id="CHEBI:58359"/>
    </ligand>
</feature>
<dbReference type="Pfam" id="PF00988">
    <property type="entry name" value="CPSase_sm_chain"/>
    <property type="match status" value="1"/>
</dbReference>
<feature type="active site" evidence="11">
    <location>
        <position position="333"/>
    </location>
</feature>
<feature type="active site" description="Nucleophile" evidence="11">
    <location>
        <position position="246"/>
    </location>
</feature>
<evidence type="ECO:0000256" key="5">
    <source>
        <dbReference type="ARBA" id="ARBA00022741"/>
    </source>
</evidence>
<dbReference type="GO" id="GO:0005524">
    <property type="term" value="F:ATP binding"/>
    <property type="evidence" value="ECO:0007669"/>
    <property type="project" value="UniProtKB-UniRule"/>
</dbReference>
<evidence type="ECO:0000313" key="14">
    <source>
        <dbReference type="Proteomes" id="UP000422764"/>
    </source>
</evidence>
<proteinExistence type="inferred from homology"/>
<keyword evidence="4 11" id="KW-0436">Ligase</keyword>
<evidence type="ECO:0000259" key="12">
    <source>
        <dbReference type="SMART" id="SM01097"/>
    </source>
</evidence>
<comment type="catalytic activity">
    <reaction evidence="9 11">
        <text>hydrogencarbonate + L-glutamine + 2 ATP + H2O = carbamoyl phosphate + L-glutamate + 2 ADP + phosphate + 2 H(+)</text>
        <dbReference type="Rhea" id="RHEA:18633"/>
        <dbReference type="ChEBI" id="CHEBI:15377"/>
        <dbReference type="ChEBI" id="CHEBI:15378"/>
        <dbReference type="ChEBI" id="CHEBI:17544"/>
        <dbReference type="ChEBI" id="CHEBI:29985"/>
        <dbReference type="ChEBI" id="CHEBI:30616"/>
        <dbReference type="ChEBI" id="CHEBI:43474"/>
        <dbReference type="ChEBI" id="CHEBI:58228"/>
        <dbReference type="ChEBI" id="CHEBI:58359"/>
        <dbReference type="ChEBI" id="CHEBI:456216"/>
        <dbReference type="EC" id="6.3.5.5"/>
    </reaction>
</comment>
<keyword evidence="8 11" id="KW-0665">Pyrimidine biosynthesis</keyword>
<evidence type="ECO:0000256" key="11">
    <source>
        <dbReference type="HAMAP-Rule" id="MF_01209"/>
    </source>
</evidence>
<dbReference type="NCBIfam" id="NF009475">
    <property type="entry name" value="PRK12838.1"/>
    <property type="match status" value="1"/>
</dbReference>
<evidence type="ECO:0000256" key="2">
    <source>
        <dbReference type="ARBA" id="ARBA00005077"/>
    </source>
</evidence>
<dbReference type="EMBL" id="CP046522">
    <property type="protein sequence ID" value="QGU94248.1"/>
    <property type="molecule type" value="Genomic_DNA"/>
</dbReference>
<organism evidence="13 14">
    <name type="scientific">Clostridium bovifaecis</name>
    <dbReference type="NCBI Taxonomy" id="2184719"/>
    <lineage>
        <taxon>Bacteria</taxon>
        <taxon>Bacillati</taxon>
        <taxon>Bacillota</taxon>
        <taxon>Clostridia</taxon>
        <taxon>Eubacteriales</taxon>
        <taxon>Clostridiaceae</taxon>
        <taxon>Clostridium</taxon>
    </lineage>
</organism>
<dbReference type="InterPro" id="IPR035686">
    <property type="entry name" value="CPSase_GATase1"/>
</dbReference>
<dbReference type="UniPathway" id="UPA00070">
    <property type="reaction ID" value="UER00115"/>
</dbReference>
<dbReference type="InterPro" id="IPR029062">
    <property type="entry name" value="Class_I_gatase-like"/>
</dbReference>
<evidence type="ECO:0000256" key="4">
    <source>
        <dbReference type="ARBA" id="ARBA00022598"/>
    </source>
</evidence>
<reference evidence="13 14" key="1">
    <citation type="submission" date="2019-12" db="EMBL/GenBank/DDBJ databases">
        <title>Genome sequenceing of Clostridium bovifaecis.</title>
        <authorList>
            <person name="Yao Y."/>
        </authorList>
    </citation>
    <scope>NUCLEOTIDE SEQUENCE [LARGE SCALE GENOMIC DNA]</scope>
    <source>
        <strain evidence="13 14">BXX</strain>
    </source>
</reference>
<dbReference type="InterPro" id="IPR036480">
    <property type="entry name" value="CarbP_synth_ssu_N_sf"/>
</dbReference>
<evidence type="ECO:0000256" key="1">
    <source>
        <dbReference type="ARBA" id="ARBA00004812"/>
    </source>
</evidence>
<dbReference type="FunFam" id="3.50.30.20:FF:000001">
    <property type="entry name" value="Carbamoyl-phosphate synthase small chain"/>
    <property type="match status" value="1"/>
</dbReference>
<feature type="binding site" evidence="11">
    <location>
        <position position="290"/>
    </location>
    <ligand>
        <name>L-glutamine</name>
        <dbReference type="ChEBI" id="CHEBI:58359"/>
    </ligand>
</feature>
<dbReference type="GO" id="GO:0006207">
    <property type="term" value="P:'de novo' pyrimidine nucleobase biosynthetic process"/>
    <property type="evidence" value="ECO:0007669"/>
    <property type="project" value="InterPro"/>
</dbReference>
<comment type="catalytic activity">
    <reaction evidence="10 11">
        <text>L-glutamine + H2O = L-glutamate + NH4(+)</text>
        <dbReference type="Rhea" id="RHEA:15889"/>
        <dbReference type="ChEBI" id="CHEBI:15377"/>
        <dbReference type="ChEBI" id="CHEBI:28938"/>
        <dbReference type="ChEBI" id="CHEBI:29985"/>
        <dbReference type="ChEBI" id="CHEBI:58359"/>
    </reaction>
</comment>
<comment type="function">
    <text evidence="11">Small subunit of the glutamine-dependent carbamoyl phosphate synthetase (CPSase). CPSase catalyzes the formation of carbamoyl phosphate from the ammonia moiety of glutamine, carbonate, and phosphate donated by ATP, constituting the first step of 2 biosynthetic pathways, one leading to arginine and/or urea and the other to pyrimidine nucleotides. The small subunit (glutamine amidotransferase) binds and cleaves glutamine to supply the large subunit with the substrate ammonia.</text>
</comment>
<dbReference type="PROSITE" id="PS51273">
    <property type="entry name" value="GATASE_TYPE_1"/>
    <property type="match status" value="1"/>
</dbReference>
<feature type="region of interest" description="CPSase" evidence="11">
    <location>
        <begin position="1"/>
        <end position="170"/>
    </location>
</feature>
<comment type="pathway">
    <text evidence="1 11">Pyrimidine metabolism; UMP biosynthesis via de novo pathway; (S)-dihydroorotate from bicarbonate: step 1/3.</text>
</comment>
<feature type="binding site" evidence="11">
    <location>
        <position position="291"/>
    </location>
    <ligand>
        <name>L-glutamine</name>
        <dbReference type="ChEBI" id="CHEBI:58359"/>
    </ligand>
</feature>
<dbReference type="UniPathway" id="UPA00068">
    <property type="reaction ID" value="UER00171"/>
</dbReference>
<dbReference type="GO" id="GO:0006541">
    <property type="term" value="P:glutamine metabolic process"/>
    <property type="evidence" value="ECO:0007669"/>
    <property type="project" value="InterPro"/>
</dbReference>
<dbReference type="PRINTS" id="PR00099">
    <property type="entry name" value="CPSGATASE"/>
</dbReference>
<keyword evidence="6 11" id="KW-0067">ATP-binding</keyword>
<gene>
    <name evidence="11 13" type="primary">carA</name>
    <name evidence="13" type="ORF">GOM49_03185</name>
</gene>
<feature type="binding site" evidence="11">
    <location>
        <position position="288"/>
    </location>
    <ligand>
        <name>L-glutamine</name>
        <dbReference type="ChEBI" id="CHEBI:58359"/>
    </ligand>
</feature>
<dbReference type="GO" id="GO:0044205">
    <property type="term" value="P:'de novo' UMP biosynthetic process"/>
    <property type="evidence" value="ECO:0007669"/>
    <property type="project" value="UniProtKB-UniRule"/>
</dbReference>
<feature type="binding site" evidence="11">
    <location>
        <position position="247"/>
    </location>
    <ligand>
        <name>L-glutamine</name>
        <dbReference type="ChEBI" id="CHEBI:58359"/>
    </ligand>
</feature>
<dbReference type="InterPro" id="IPR002474">
    <property type="entry name" value="CarbamoylP_synth_ssu_N"/>
</dbReference>
<dbReference type="AlphaFoldDB" id="A0A6I6F1H4"/>
<evidence type="ECO:0000256" key="9">
    <source>
        <dbReference type="ARBA" id="ARBA00048816"/>
    </source>
</evidence>
<evidence type="ECO:0000256" key="6">
    <source>
        <dbReference type="ARBA" id="ARBA00022840"/>
    </source>
</evidence>
<dbReference type="SUPFAM" id="SSF52317">
    <property type="entry name" value="Class I glutamine amidotransferase-like"/>
    <property type="match status" value="1"/>
</dbReference>
<dbReference type="NCBIfam" id="TIGR01368">
    <property type="entry name" value="CPSaseIIsmall"/>
    <property type="match status" value="1"/>
</dbReference>
<dbReference type="PRINTS" id="PR00097">
    <property type="entry name" value="ANTSNTHASEII"/>
</dbReference>
<dbReference type="EC" id="6.3.5.5" evidence="11"/>
<dbReference type="CDD" id="cd01744">
    <property type="entry name" value="GATase1_CPSase"/>
    <property type="match status" value="1"/>
</dbReference>
<dbReference type="SUPFAM" id="SSF52021">
    <property type="entry name" value="Carbamoyl phosphate synthetase, small subunit N-terminal domain"/>
    <property type="match status" value="1"/>
</dbReference>
<dbReference type="Gene3D" id="3.50.30.20">
    <property type="entry name" value="Carbamoyl-phosphate synthase small subunit, N-terminal domain"/>
    <property type="match status" value="1"/>
</dbReference>